<dbReference type="AlphaFoldDB" id="A0A8T3A508"/>
<dbReference type="EMBL" id="JAGYWB010000019">
    <property type="protein sequence ID" value="KAI0489110.1"/>
    <property type="molecule type" value="Genomic_DNA"/>
</dbReference>
<organism evidence="1 2">
    <name type="scientific">Dendrobium nobile</name>
    <name type="common">Orchid</name>
    <dbReference type="NCBI Taxonomy" id="94219"/>
    <lineage>
        <taxon>Eukaryota</taxon>
        <taxon>Viridiplantae</taxon>
        <taxon>Streptophyta</taxon>
        <taxon>Embryophyta</taxon>
        <taxon>Tracheophyta</taxon>
        <taxon>Spermatophyta</taxon>
        <taxon>Magnoliopsida</taxon>
        <taxon>Liliopsida</taxon>
        <taxon>Asparagales</taxon>
        <taxon>Orchidaceae</taxon>
        <taxon>Epidendroideae</taxon>
        <taxon>Malaxideae</taxon>
        <taxon>Dendrobiinae</taxon>
        <taxon>Dendrobium</taxon>
    </lineage>
</organism>
<dbReference type="Proteomes" id="UP000829196">
    <property type="component" value="Unassembled WGS sequence"/>
</dbReference>
<accession>A0A8T3A508</accession>
<comment type="caution">
    <text evidence="1">The sequence shown here is derived from an EMBL/GenBank/DDBJ whole genome shotgun (WGS) entry which is preliminary data.</text>
</comment>
<gene>
    <name evidence="1" type="ORF">KFK09_028951</name>
</gene>
<name>A0A8T3A508_DENNO</name>
<evidence type="ECO:0000313" key="2">
    <source>
        <dbReference type="Proteomes" id="UP000829196"/>
    </source>
</evidence>
<proteinExistence type="predicted"/>
<evidence type="ECO:0000313" key="1">
    <source>
        <dbReference type="EMBL" id="KAI0489110.1"/>
    </source>
</evidence>
<keyword evidence="2" id="KW-1185">Reference proteome</keyword>
<protein>
    <submittedName>
        <fullName evidence="1">Uncharacterized protein</fullName>
    </submittedName>
</protein>
<sequence>MATDNWLPESCFESVTGVDRVQHFAPVNNPPLRFGFSTRLSRPTGHQRHHSHHDHPTRLAISVENGARTLSLHFRFLESSSSPALLASYPNLLYLAVRSTEVPVLRFSGD</sequence>
<reference evidence="1" key="1">
    <citation type="journal article" date="2022" name="Front. Genet.">
        <title>Chromosome-Scale Assembly of the Dendrobium nobile Genome Provides Insights Into the Molecular Mechanism of the Biosynthesis of the Medicinal Active Ingredient of Dendrobium.</title>
        <authorList>
            <person name="Xu Q."/>
            <person name="Niu S.-C."/>
            <person name="Li K.-L."/>
            <person name="Zheng P.-J."/>
            <person name="Zhang X.-J."/>
            <person name="Jia Y."/>
            <person name="Liu Y."/>
            <person name="Niu Y.-X."/>
            <person name="Yu L.-H."/>
            <person name="Chen D.-F."/>
            <person name="Zhang G.-Q."/>
        </authorList>
    </citation>
    <scope>NUCLEOTIDE SEQUENCE</scope>
    <source>
        <tissue evidence="1">Leaf</tissue>
    </source>
</reference>